<dbReference type="SUPFAM" id="SSF53098">
    <property type="entry name" value="Ribonuclease H-like"/>
    <property type="match status" value="1"/>
</dbReference>
<gene>
    <name evidence="5" type="ORF">LOD99_5971</name>
</gene>
<dbReference type="InterPro" id="IPR036397">
    <property type="entry name" value="RNaseH_sf"/>
</dbReference>
<keyword evidence="3" id="KW-0269">Exonuclease</keyword>
<dbReference type="EMBL" id="JAKMXF010000312">
    <property type="protein sequence ID" value="KAI6650293.1"/>
    <property type="molecule type" value="Genomic_DNA"/>
</dbReference>
<keyword evidence="2" id="KW-0378">Hydrolase</keyword>
<evidence type="ECO:0000259" key="4">
    <source>
        <dbReference type="SMART" id="SM00479"/>
    </source>
</evidence>
<dbReference type="InterPro" id="IPR013520">
    <property type="entry name" value="Ribonucl_H"/>
</dbReference>
<dbReference type="PANTHER" id="PTHR23044:SF61">
    <property type="entry name" value="3'-5' EXORIBONUCLEASE 1-RELATED"/>
    <property type="match status" value="1"/>
</dbReference>
<evidence type="ECO:0000313" key="6">
    <source>
        <dbReference type="Proteomes" id="UP001165289"/>
    </source>
</evidence>
<dbReference type="CDD" id="cd06133">
    <property type="entry name" value="ERI-1_3'hExo_like"/>
    <property type="match status" value="1"/>
</dbReference>
<dbReference type="InterPro" id="IPR051274">
    <property type="entry name" value="3-5_Exoribonuclease"/>
</dbReference>
<keyword evidence="6" id="KW-1185">Reference proteome</keyword>
<protein>
    <submittedName>
        <fullName evidence="5">3'-5' exoribonuclease 1-like</fullName>
    </submittedName>
</protein>
<reference evidence="5 6" key="1">
    <citation type="journal article" date="2023" name="BMC Biol.">
        <title>The compact genome of the sponge Oopsacas minuta (Hexactinellida) is lacking key metazoan core genes.</title>
        <authorList>
            <person name="Santini S."/>
            <person name="Schenkelaars Q."/>
            <person name="Jourda C."/>
            <person name="Duchesne M."/>
            <person name="Belahbib H."/>
            <person name="Rocher C."/>
            <person name="Selva M."/>
            <person name="Riesgo A."/>
            <person name="Vervoort M."/>
            <person name="Leys S.P."/>
            <person name="Kodjabachian L."/>
            <person name="Le Bivic A."/>
            <person name="Borchiellini C."/>
            <person name="Claverie J.M."/>
            <person name="Renard E."/>
        </authorList>
    </citation>
    <scope>NUCLEOTIDE SEQUENCE [LARGE SCALE GENOMIC DNA]</scope>
    <source>
        <strain evidence="5">SPO-2</strain>
    </source>
</reference>
<dbReference type="GO" id="GO:0000175">
    <property type="term" value="F:3'-5'-RNA exonuclease activity"/>
    <property type="evidence" value="ECO:0007669"/>
    <property type="project" value="InterPro"/>
</dbReference>
<dbReference type="GO" id="GO:0005730">
    <property type="term" value="C:nucleolus"/>
    <property type="evidence" value="ECO:0007669"/>
    <property type="project" value="TreeGrafter"/>
</dbReference>
<name>A0AAV7JMZ1_9METZ</name>
<comment type="caution">
    <text evidence="5">The sequence shown here is derived from an EMBL/GenBank/DDBJ whole genome shotgun (WGS) entry which is preliminary data.</text>
</comment>
<dbReference type="Gene3D" id="3.30.420.10">
    <property type="entry name" value="Ribonuclease H-like superfamily/Ribonuclease H"/>
    <property type="match status" value="1"/>
</dbReference>
<sequence>MASRYDTNKPNKQKQVIDFQKNYHHICSDINNLELEELKIFLESHSKSPNGCIEILKKRAKSIIPRHITAPPKSQLPYLLVLDFECTCESPKPLGWQHEVIEFPILLLNTQTLKVEKEFHSFCRPILNPKLTKFCVDYTGISQDKVDTAPTFVELLPLVDKWVYENVVARKVPFAFATDGPWDFFKFLRPQCEFSHLEYPWYATKWVNVRKHFSRYYGLRGGISYMLECLGQKFIGEPHSGIDDTRNICSIVVQLLEDGASLCINDSLSANKHV</sequence>
<dbReference type="GO" id="GO:0003676">
    <property type="term" value="F:nucleic acid binding"/>
    <property type="evidence" value="ECO:0007669"/>
    <property type="project" value="InterPro"/>
</dbReference>
<evidence type="ECO:0000256" key="1">
    <source>
        <dbReference type="ARBA" id="ARBA00022722"/>
    </source>
</evidence>
<dbReference type="InterPro" id="IPR012337">
    <property type="entry name" value="RNaseH-like_sf"/>
</dbReference>
<feature type="domain" description="Exonuclease" evidence="4">
    <location>
        <begin position="78"/>
        <end position="261"/>
    </location>
</feature>
<organism evidence="5 6">
    <name type="scientific">Oopsacas minuta</name>
    <dbReference type="NCBI Taxonomy" id="111878"/>
    <lineage>
        <taxon>Eukaryota</taxon>
        <taxon>Metazoa</taxon>
        <taxon>Porifera</taxon>
        <taxon>Hexactinellida</taxon>
        <taxon>Hexasterophora</taxon>
        <taxon>Lyssacinosida</taxon>
        <taxon>Leucopsacidae</taxon>
        <taxon>Oopsacas</taxon>
    </lineage>
</organism>
<dbReference type="AlphaFoldDB" id="A0AAV7JMZ1"/>
<evidence type="ECO:0000313" key="5">
    <source>
        <dbReference type="EMBL" id="KAI6650293.1"/>
    </source>
</evidence>
<proteinExistence type="predicted"/>
<evidence type="ECO:0000256" key="3">
    <source>
        <dbReference type="ARBA" id="ARBA00022839"/>
    </source>
</evidence>
<dbReference type="PANTHER" id="PTHR23044">
    <property type="entry name" value="3'-5' EXONUCLEASE ERI1-RELATED"/>
    <property type="match status" value="1"/>
</dbReference>
<dbReference type="InterPro" id="IPR047201">
    <property type="entry name" value="ERI-1_3'hExo-like"/>
</dbReference>
<dbReference type="Pfam" id="PF00929">
    <property type="entry name" value="RNase_T"/>
    <property type="match status" value="1"/>
</dbReference>
<accession>A0AAV7JMZ1</accession>
<dbReference type="GO" id="GO:0005737">
    <property type="term" value="C:cytoplasm"/>
    <property type="evidence" value="ECO:0007669"/>
    <property type="project" value="TreeGrafter"/>
</dbReference>
<dbReference type="SMART" id="SM00479">
    <property type="entry name" value="EXOIII"/>
    <property type="match status" value="1"/>
</dbReference>
<dbReference type="Proteomes" id="UP001165289">
    <property type="component" value="Unassembled WGS sequence"/>
</dbReference>
<keyword evidence="1" id="KW-0540">Nuclease</keyword>
<evidence type="ECO:0000256" key="2">
    <source>
        <dbReference type="ARBA" id="ARBA00022801"/>
    </source>
</evidence>